<proteinExistence type="predicted"/>
<accession>A0AAV8RIR6</accession>
<dbReference type="AlphaFoldDB" id="A0AAV8RIR6"/>
<protein>
    <recommendedName>
        <fullName evidence="3">C3H1-type domain-containing protein</fullName>
    </recommendedName>
</protein>
<reference evidence="1 2" key="1">
    <citation type="submission" date="2022-12" db="EMBL/GenBank/DDBJ databases">
        <title>Chromosome-scale assembly of the Ensete ventricosum genome.</title>
        <authorList>
            <person name="Dussert Y."/>
            <person name="Stocks J."/>
            <person name="Wendawek A."/>
            <person name="Woldeyes F."/>
            <person name="Nichols R.A."/>
            <person name="Borrell J.S."/>
        </authorList>
    </citation>
    <scope>NUCLEOTIDE SEQUENCE [LARGE SCALE GENOMIC DNA]</scope>
    <source>
        <strain evidence="2">cv. Maze</strain>
        <tissue evidence="1">Seeds</tissue>
    </source>
</reference>
<keyword evidence="2" id="KW-1185">Reference proteome</keyword>
<dbReference type="Proteomes" id="UP001222027">
    <property type="component" value="Unassembled WGS sequence"/>
</dbReference>
<organism evidence="1 2">
    <name type="scientific">Ensete ventricosum</name>
    <name type="common">Abyssinian banana</name>
    <name type="synonym">Musa ensete</name>
    <dbReference type="NCBI Taxonomy" id="4639"/>
    <lineage>
        <taxon>Eukaryota</taxon>
        <taxon>Viridiplantae</taxon>
        <taxon>Streptophyta</taxon>
        <taxon>Embryophyta</taxon>
        <taxon>Tracheophyta</taxon>
        <taxon>Spermatophyta</taxon>
        <taxon>Magnoliopsida</taxon>
        <taxon>Liliopsida</taxon>
        <taxon>Zingiberales</taxon>
        <taxon>Musaceae</taxon>
        <taxon>Ensete</taxon>
    </lineage>
</organism>
<comment type="caution">
    <text evidence="1">The sequence shown here is derived from an EMBL/GenBank/DDBJ whole genome shotgun (WGS) entry which is preliminary data.</text>
</comment>
<evidence type="ECO:0000313" key="1">
    <source>
        <dbReference type="EMBL" id="KAJ8499679.1"/>
    </source>
</evidence>
<evidence type="ECO:0008006" key="3">
    <source>
        <dbReference type="Google" id="ProtNLM"/>
    </source>
</evidence>
<dbReference type="EMBL" id="JAQQAF010000003">
    <property type="protein sequence ID" value="KAJ8499679.1"/>
    <property type="molecule type" value="Genomic_DNA"/>
</dbReference>
<evidence type="ECO:0000313" key="2">
    <source>
        <dbReference type="Proteomes" id="UP001222027"/>
    </source>
</evidence>
<gene>
    <name evidence="1" type="ORF">OPV22_010231</name>
</gene>
<sequence length="113" mass="13342">MKEFKLHNNYFRLLFDQVLFDEPFKCMRTKSKRQGNELCCCCTLANSQWLNNYPFLAGALIKWEFSNKKETQSGSFSKFFSSTIACTNIWEFGCGGDDCLFLHVNVRYQHLRR</sequence>
<name>A0AAV8RIR6_ENSVE</name>